<dbReference type="SUPFAM" id="SSF53098">
    <property type="entry name" value="Ribonuclease H-like"/>
    <property type="match status" value="1"/>
</dbReference>
<proteinExistence type="predicted"/>
<keyword evidence="2" id="KW-1185">Reference proteome</keyword>
<evidence type="ECO:0000313" key="2">
    <source>
        <dbReference type="Proteomes" id="UP001215956"/>
    </source>
</evidence>
<reference evidence="1 2" key="1">
    <citation type="submission" date="2023-03" db="EMBL/GenBank/DDBJ databases">
        <title>Whole genome sequencing of Methanotrichaceae archaeon M04Ac.</title>
        <authorList>
            <person name="Khomyakova M.A."/>
            <person name="Merkel A.Y."/>
            <person name="Slobodkin A.I."/>
        </authorList>
    </citation>
    <scope>NUCLEOTIDE SEQUENCE [LARGE SCALE GENOMIC DNA]</scope>
    <source>
        <strain evidence="1 2">M04Ac</strain>
    </source>
</reference>
<name>A0ABT5XI63_9EURY</name>
<accession>A0ABT5XI63</accession>
<dbReference type="InterPro" id="IPR006783">
    <property type="entry name" value="Transposase_ISC1217"/>
</dbReference>
<dbReference type="EMBL" id="JARFPL010000078">
    <property type="protein sequence ID" value="MDF0594370.1"/>
    <property type="molecule type" value="Genomic_DNA"/>
</dbReference>
<protein>
    <submittedName>
        <fullName evidence="1">Transposase</fullName>
    </submittedName>
</protein>
<dbReference type="Pfam" id="PF04693">
    <property type="entry name" value="DDE_Tnp_2"/>
    <property type="match status" value="1"/>
</dbReference>
<gene>
    <name evidence="1" type="ORF">P0O24_12375</name>
</gene>
<sequence>MPHKAKMYVKKDEADEDFRTKIQIAFEDIIEPLGVPDGVELMIVFDSWWFSSHFITDCHELDYHVTCQLKSDKLVVPDDGTALQVTDYVKKFNTDDYEITRIEVRGKKKRYLTVERIVKLDKIGDVKLIISKRRRDTDPRYYISTNINLTGAEILSIYEDRWNIETAHREANQKLGFKDYQLRSKKAIERFIQLVFSIWTGLLILELNNPDESRKPKTIGEMVDEIRAEGLVELVKNILEYFNLPIPDGGLLHLIREMGIKT</sequence>
<dbReference type="InterPro" id="IPR012337">
    <property type="entry name" value="RNaseH-like_sf"/>
</dbReference>
<dbReference type="Proteomes" id="UP001215956">
    <property type="component" value="Unassembled WGS sequence"/>
</dbReference>
<organism evidence="1 2">
    <name type="scientific">Candidatus Methanocrinis alkalitolerans</name>
    <dbReference type="NCBI Taxonomy" id="3033395"/>
    <lineage>
        <taxon>Archaea</taxon>
        <taxon>Methanobacteriati</taxon>
        <taxon>Methanobacteriota</taxon>
        <taxon>Stenosarchaea group</taxon>
        <taxon>Methanomicrobia</taxon>
        <taxon>Methanotrichales</taxon>
        <taxon>Methanotrichaceae</taxon>
        <taxon>Methanocrinis</taxon>
    </lineage>
</organism>
<comment type="caution">
    <text evidence="1">The sequence shown here is derived from an EMBL/GenBank/DDBJ whole genome shotgun (WGS) entry which is preliminary data.</text>
</comment>
<evidence type="ECO:0000313" key="1">
    <source>
        <dbReference type="EMBL" id="MDF0594370.1"/>
    </source>
</evidence>